<evidence type="ECO:0000313" key="2">
    <source>
        <dbReference type="EMBL" id="UVC19351.1"/>
    </source>
</evidence>
<dbReference type="Proteomes" id="UP001058098">
    <property type="component" value="Plasmid pOM4"/>
</dbReference>
<keyword evidence="2" id="KW-0614">Plasmid</keyword>
<dbReference type="EMBL" id="CP062230">
    <property type="protein sequence ID" value="UVC19351.1"/>
    <property type="molecule type" value="Genomic_DNA"/>
</dbReference>
<sequence>MTVLREEQRFPTRSYPYRKRAVPMAAAPDVVPALANVLYRRVGGIDVEPRPMDATELGRLDDPFGRLLRSGKPFPLTTRLLIAAFDAIAGTADELPQQLVFLVADGGHIPWTPQTEELRRGFRFVIARGKGDFTLLVSSSTVADSAADQAFLQVIGWDDTNKVFHFYERLAGTYFWAGMSTHALQTGTRGKGPFDSHVNGATVMKELRTPWVHWHAPQAGINENALAPDDPLRNDPLFMGRVSAERMEAEVARPGVRRWNAARIARAVDADGTWRDVRHFLRQAVTDTTVNLATSQTASHLIDDTTPLRPPLTFFLNSDTLFGTLGLEPNDPSDADISVPGRLYRECLARYDIHRSDGALRIEGDSHFAFLTPEPAFEDTHLIDALVQAGLLTRRLVAALTMTDFPNPVFSPRRAALLRHVPTLARGPNAAEALESEFVAAVRAAADHQANRADSPEREFLSNYDTDNFDATFRQRIAVYLRHLKSGMADPETWDGWFRLAEYRRRRFRRKPLAEFALTTPRSNIAPTAAPLRMTALGRAEPLHPSEPDETQPPQGEIS</sequence>
<evidence type="ECO:0000256" key="1">
    <source>
        <dbReference type="SAM" id="MobiDB-lite"/>
    </source>
</evidence>
<geneLocation type="plasmid" evidence="2 3">
    <name>pOM4</name>
</geneLocation>
<keyword evidence="3" id="KW-1185">Reference proteome</keyword>
<protein>
    <submittedName>
        <fullName evidence="2">Uncharacterized protein</fullName>
    </submittedName>
</protein>
<reference evidence="2" key="1">
    <citation type="submission" date="2020-09" db="EMBL/GenBank/DDBJ databases">
        <title>Rhizobia associated with sainfoin plants.</title>
        <authorList>
            <person name="Asharfi S."/>
            <person name="Kuzmanovic N."/>
            <person name="Bunk B."/>
            <person name="Sproeer C."/>
            <person name="Becker M."/>
            <person name="Thuenen T."/>
        </authorList>
    </citation>
    <scope>NUCLEOTIDE SEQUENCE</scope>
    <source>
        <strain evidence="2">OM4</strain>
        <plasmid evidence="2">pOM4</plasmid>
    </source>
</reference>
<organism evidence="2 3">
    <name type="scientific">Mesorhizobium onobrychidis</name>
    <dbReference type="NCBI Taxonomy" id="2775404"/>
    <lineage>
        <taxon>Bacteria</taxon>
        <taxon>Pseudomonadati</taxon>
        <taxon>Pseudomonadota</taxon>
        <taxon>Alphaproteobacteria</taxon>
        <taxon>Hyphomicrobiales</taxon>
        <taxon>Phyllobacteriaceae</taxon>
        <taxon>Mesorhizobium</taxon>
    </lineage>
</organism>
<accession>A0ABY5R796</accession>
<proteinExistence type="predicted"/>
<feature type="region of interest" description="Disordered" evidence="1">
    <location>
        <begin position="536"/>
        <end position="559"/>
    </location>
</feature>
<name>A0ABY5R796_9HYPH</name>
<evidence type="ECO:0000313" key="3">
    <source>
        <dbReference type="Proteomes" id="UP001058098"/>
    </source>
</evidence>
<dbReference type="RefSeq" id="WP_258124212.1">
    <property type="nucleotide sequence ID" value="NZ_CP062230.1"/>
</dbReference>
<gene>
    <name evidence="2" type="ORF">IHQ72_36245</name>
</gene>